<evidence type="ECO:0000313" key="1">
    <source>
        <dbReference type="EMBL" id="CAG9945718.1"/>
    </source>
</evidence>
<dbReference type="Proteomes" id="UP000836387">
    <property type="component" value="Unassembled WGS sequence"/>
</dbReference>
<name>A0ACA9TXP5_BIOOC</name>
<gene>
    <name evidence="1" type="ORF">CRV2_00012458</name>
</gene>
<keyword evidence="2" id="KW-1185">Reference proteome</keyword>
<accession>A0ACA9TXP5</accession>
<sequence length="127" mass="14397">MGMIDALLGRRGICCTNTRYDYDGLDYLLSCTFNKWMGLHPAKEMPKRGSKRRREKEGPPSDWDDDVTGPYPKKPVTDTKPNFDCDGDPTQWDHTAAGNTNLLEDKGLSLEELREVQELETKGLGYL</sequence>
<organism evidence="1 2">
    <name type="scientific">Clonostachys rosea f. rosea IK726</name>
    <dbReference type="NCBI Taxonomy" id="1349383"/>
    <lineage>
        <taxon>Eukaryota</taxon>
        <taxon>Fungi</taxon>
        <taxon>Dikarya</taxon>
        <taxon>Ascomycota</taxon>
        <taxon>Pezizomycotina</taxon>
        <taxon>Sordariomycetes</taxon>
        <taxon>Hypocreomycetidae</taxon>
        <taxon>Hypocreales</taxon>
        <taxon>Bionectriaceae</taxon>
        <taxon>Clonostachys</taxon>
    </lineage>
</organism>
<protein>
    <submittedName>
        <fullName evidence="1">Uncharacterized protein</fullName>
    </submittedName>
</protein>
<comment type="caution">
    <text evidence="1">The sequence shown here is derived from an EMBL/GenBank/DDBJ whole genome shotgun (WGS) entry which is preliminary data.</text>
</comment>
<dbReference type="EMBL" id="CADEHS020000009">
    <property type="protein sequence ID" value="CAG9945718.1"/>
    <property type="molecule type" value="Genomic_DNA"/>
</dbReference>
<reference evidence="1" key="1">
    <citation type="submission" date="2020-04" db="EMBL/GenBank/DDBJ databases">
        <authorList>
            <person name="Broberg M."/>
        </authorList>
    </citation>
    <scope>NUCLEOTIDE SEQUENCE</scope>
</reference>
<evidence type="ECO:0000313" key="2">
    <source>
        <dbReference type="Proteomes" id="UP000836387"/>
    </source>
</evidence>
<reference evidence="1" key="2">
    <citation type="submission" date="2021-10" db="EMBL/GenBank/DDBJ databases">
        <authorList>
            <person name="Piombo E."/>
        </authorList>
    </citation>
    <scope>NUCLEOTIDE SEQUENCE</scope>
</reference>
<proteinExistence type="predicted"/>